<gene>
    <name evidence="3" type="ORF">GM672_06675</name>
</gene>
<dbReference type="Pfam" id="PF00092">
    <property type="entry name" value="VWA"/>
    <property type="match status" value="1"/>
</dbReference>
<feature type="domain" description="VWFA" evidence="2">
    <location>
        <begin position="143"/>
        <end position="443"/>
    </location>
</feature>
<dbReference type="Proteomes" id="UP000430634">
    <property type="component" value="Unassembled WGS sequence"/>
</dbReference>
<keyword evidence="1" id="KW-1133">Transmembrane helix</keyword>
<reference evidence="3 4" key="1">
    <citation type="submission" date="2019-11" db="EMBL/GenBank/DDBJ databases">
        <title>Type strains purchased from KCTC, JCM and DSMZ.</title>
        <authorList>
            <person name="Lu H."/>
        </authorList>
    </citation>
    <scope>NUCLEOTIDE SEQUENCE [LARGE SCALE GENOMIC DNA]</scope>
    <source>
        <strain evidence="3 4">KCTC 52429</strain>
    </source>
</reference>
<evidence type="ECO:0000313" key="4">
    <source>
        <dbReference type="Proteomes" id="UP000430634"/>
    </source>
</evidence>
<organism evidence="3 4">
    <name type="scientific">Pseudoduganella buxea</name>
    <dbReference type="NCBI Taxonomy" id="1949069"/>
    <lineage>
        <taxon>Bacteria</taxon>
        <taxon>Pseudomonadati</taxon>
        <taxon>Pseudomonadota</taxon>
        <taxon>Betaproteobacteria</taxon>
        <taxon>Burkholderiales</taxon>
        <taxon>Oxalobacteraceae</taxon>
        <taxon>Telluria group</taxon>
        <taxon>Pseudoduganella</taxon>
    </lineage>
</organism>
<dbReference type="AlphaFoldDB" id="A0A6I3STB1"/>
<dbReference type="EMBL" id="WNKZ01000012">
    <property type="protein sequence ID" value="MTV52420.1"/>
    <property type="molecule type" value="Genomic_DNA"/>
</dbReference>
<dbReference type="RefSeq" id="WP_155469752.1">
    <property type="nucleotide sequence ID" value="NZ_BMKG01000024.1"/>
</dbReference>
<evidence type="ECO:0000313" key="3">
    <source>
        <dbReference type="EMBL" id="MTV52420.1"/>
    </source>
</evidence>
<evidence type="ECO:0000256" key="1">
    <source>
        <dbReference type="SAM" id="Phobius"/>
    </source>
</evidence>
<dbReference type="InterPro" id="IPR002035">
    <property type="entry name" value="VWF_A"/>
</dbReference>
<dbReference type="Pfam" id="PF13400">
    <property type="entry name" value="Tad"/>
    <property type="match status" value="1"/>
</dbReference>
<sequence>MQPTLQRQRGAVAIMVAVCLVLVLAMAGLVMDGGLAYLVKARLNAAVDAAAVAGARAVTTGNTEAQQRASAQQAAAEFFAANIPSSYMLSKPKLLGTTVSFNGGMVTVDVKAEAPMPVSLMQVMGATSMTPVASAQTIRQDLDMAFVIDTSASLSTAFPAVKTAAKSFLEKFNMAQDRVSLIHFSYGAVIDKAIRPVDRGFDRPAMINTITNYSYGGGTASVEGMWQARQQLNSILDVNKSTLRVIVFFSDGEPTSFGSFLTLAPPNAGACKDRAGTIDLDGRGMYKLNAQSELITGCNFNGGGYGYVKQLPEWYNAHETSATGTDNQEFRIKATSPRPVSLNVGDTVAWRTNVDRAARNLVEAVAAKAQDEGIFVFTLGLGANLKVPKGIDNEIGENVLKCMANVADGPARCHNPNKPVGMYCHAATQADLTPCFSRLASAILRISK</sequence>
<comment type="caution">
    <text evidence="3">The sequence shown here is derived from an EMBL/GenBank/DDBJ whole genome shotgun (WGS) entry which is preliminary data.</text>
</comment>
<dbReference type="OrthoDB" id="8707694at2"/>
<evidence type="ECO:0000259" key="2">
    <source>
        <dbReference type="PROSITE" id="PS50234"/>
    </source>
</evidence>
<dbReference type="PROSITE" id="PS50234">
    <property type="entry name" value="VWFA"/>
    <property type="match status" value="1"/>
</dbReference>
<dbReference type="CDD" id="cd00198">
    <property type="entry name" value="vWFA"/>
    <property type="match status" value="1"/>
</dbReference>
<dbReference type="InterPro" id="IPR028087">
    <property type="entry name" value="Tad_N"/>
</dbReference>
<dbReference type="InterPro" id="IPR036465">
    <property type="entry name" value="vWFA_dom_sf"/>
</dbReference>
<dbReference type="SMART" id="SM00327">
    <property type="entry name" value="VWA"/>
    <property type="match status" value="1"/>
</dbReference>
<protein>
    <submittedName>
        <fullName evidence="3">VWA domain-containing protein</fullName>
    </submittedName>
</protein>
<dbReference type="SUPFAM" id="SSF53300">
    <property type="entry name" value="vWA-like"/>
    <property type="match status" value="1"/>
</dbReference>
<keyword evidence="1" id="KW-0472">Membrane</keyword>
<feature type="transmembrane region" description="Helical" evidence="1">
    <location>
        <begin position="12"/>
        <end position="39"/>
    </location>
</feature>
<proteinExistence type="predicted"/>
<accession>A0A6I3STB1</accession>
<name>A0A6I3STB1_9BURK</name>
<dbReference type="Gene3D" id="3.40.50.410">
    <property type="entry name" value="von Willebrand factor, type A domain"/>
    <property type="match status" value="1"/>
</dbReference>
<keyword evidence="1" id="KW-0812">Transmembrane</keyword>